<dbReference type="RefSeq" id="WP_244601660.1">
    <property type="nucleotide sequence ID" value="NZ_UWOC01000167.1"/>
</dbReference>
<evidence type="ECO:0000313" key="1">
    <source>
        <dbReference type="EMBL" id="VCU10329.1"/>
    </source>
</evidence>
<gene>
    <name evidence="1" type="ORF">RHODGE_RHODGE_03518</name>
</gene>
<name>A0A3S4BHV8_9BRAD</name>
<dbReference type="AlphaFoldDB" id="A0A3S4BHV8"/>
<dbReference type="EMBL" id="UWOC01000167">
    <property type="protein sequence ID" value="VCU10329.1"/>
    <property type="molecule type" value="Genomic_DNA"/>
</dbReference>
<keyword evidence="2" id="KW-1185">Reference proteome</keyword>
<proteinExistence type="predicted"/>
<protein>
    <submittedName>
        <fullName evidence="1">Uncharacterized protein</fullName>
    </submittedName>
</protein>
<dbReference type="Proteomes" id="UP000289200">
    <property type="component" value="Unassembled WGS sequence"/>
</dbReference>
<sequence>MADSSERETGTTKVSVVLTDPIRGALTREAEDLGRDLPEHLQRVLAEHVLRNKLIPDDEAQRLRKLWSMTERVAEEAKKICRDGGFTSGITLSAIHACMKDPAWVEDYRTWVKDDIYKHGNPLKKLINPGFGARVKAAIKGRVEKDDENKARTVKVAGEIIQSYTPMIGFDPKAVA</sequence>
<accession>A0A3S4BHV8</accession>
<reference evidence="2" key="1">
    <citation type="submission" date="2018-10" db="EMBL/GenBank/DDBJ databases">
        <authorList>
            <person name="Peiro R."/>
            <person name="Begona"/>
            <person name="Cbmso G."/>
            <person name="Lopez M."/>
            <person name="Gonzalez S."/>
            <person name="Sacristan E."/>
            <person name="Castillo E."/>
        </authorList>
    </citation>
    <scope>NUCLEOTIDE SEQUENCE [LARGE SCALE GENOMIC DNA]</scope>
</reference>
<comment type="caution">
    <text evidence="1">The sequence shown here is derived from an EMBL/GenBank/DDBJ whole genome shotgun (WGS) entry which is preliminary data.</text>
</comment>
<organism evidence="1 2">
    <name type="scientific">Rhodoplanes serenus</name>
    <dbReference type="NCBI Taxonomy" id="200615"/>
    <lineage>
        <taxon>Bacteria</taxon>
        <taxon>Pseudomonadati</taxon>
        <taxon>Pseudomonadota</taxon>
        <taxon>Alphaproteobacteria</taxon>
        <taxon>Hyphomicrobiales</taxon>
        <taxon>Nitrobacteraceae</taxon>
        <taxon>Rhodoplanes</taxon>
    </lineage>
</organism>
<evidence type="ECO:0000313" key="2">
    <source>
        <dbReference type="Proteomes" id="UP000289200"/>
    </source>
</evidence>